<sequence>MINLLKAFFATEKAENAIAASIEIKEMPASTWWN</sequence>
<dbReference type="Proteomes" id="UP000199297">
    <property type="component" value="Unassembled WGS sequence"/>
</dbReference>
<dbReference type="EMBL" id="FOBI01000001">
    <property type="protein sequence ID" value="SEK45258.1"/>
    <property type="molecule type" value="Genomic_DNA"/>
</dbReference>
<gene>
    <name evidence="1" type="ORF">SAMN05216262_101395</name>
</gene>
<keyword evidence="2" id="KW-1185">Reference proteome</keyword>
<dbReference type="AlphaFoldDB" id="A0A1H7H4V3"/>
<organism evidence="1 2">
    <name type="scientific">Colwellia chukchiensis</name>
    <dbReference type="NCBI Taxonomy" id="641665"/>
    <lineage>
        <taxon>Bacteria</taxon>
        <taxon>Pseudomonadati</taxon>
        <taxon>Pseudomonadota</taxon>
        <taxon>Gammaproteobacteria</taxon>
        <taxon>Alteromonadales</taxon>
        <taxon>Colwelliaceae</taxon>
        <taxon>Colwellia</taxon>
    </lineage>
</organism>
<protein>
    <submittedName>
        <fullName evidence="1">Uncharacterized protein</fullName>
    </submittedName>
</protein>
<name>A0A1H7H4V3_9GAMM</name>
<evidence type="ECO:0000313" key="1">
    <source>
        <dbReference type="EMBL" id="SEK45258.1"/>
    </source>
</evidence>
<dbReference type="STRING" id="641665.GCA_002104455_00310"/>
<evidence type="ECO:0000313" key="2">
    <source>
        <dbReference type="Proteomes" id="UP000199297"/>
    </source>
</evidence>
<accession>A0A1H7H4V3</accession>
<proteinExistence type="predicted"/>
<reference evidence="2" key="1">
    <citation type="submission" date="2016-10" db="EMBL/GenBank/DDBJ databases">
        <authorList>
            <person name="Varghese N."/>
            <person name="Submissions S."/>
        </authorList>
    </citation>
    <scope>NUCLEOTIDE SEQUENCE [LARGE SCALE GENOMIC DNA]</scope>
    <source>
        <strain evidence="2">CGMCC 1.9127</strain>
    </source>
</reference>